<dbReference type="InterPro" id="IPR012495">
    <property type="entry name" value="TadE-like_dom"/>
</dbReference>
<evidence type="ECO:0000313" key="2">
    <source>
        <dbReference type="EMBL" id="MCT2558666.1"/>
    </source>
</evidence>
<evidence type="ECO:0000259" key="1">
    <source>
        <dbReference type="Pfam" id="PF07811"/>
    </source>
</evidence>
<dbReference type="RefSeq" id="WP_259961541.1">
    <property type="nucleotide sequence ID" value="NZ_JAOAMV010000003.1"/>
</dbReference>
<gene>
    <name evidence="2" type="ORF">N0B51_06705</name>
</gene>
<comment type="caution">
    <text evidence="2">The sequence shown here is derived from an EMBL/GenBank/DDBJ whole genome shotgun (WGS) entry which is preliminary data.</text>
</comment>
<proteinExistence type="predicted"/>
<dbReference type="Pfam" id="PF07811">
    <property type="entry name" value="TadE"/>
    <property type="match status" value="1"/>
</dbReference>
<evidence type="ECO:0000313" key="3">
    <source>
        <dbReference type="Proteomes" id="UP001142648"/>
    </source>
</evidence>
<feature type="domain" description="TadE-like" evidence="1">
    <location>
        <begin position="2"/>
        <end position="39"/>
    </location>
</feature>
<protein>
    <submittedName>
        <fullName evidence="2">Pilus assembly protein</fullName>
    </submittedName>
</protein>
<keyword evidence="3" id="KW-1185">Reference proteome</keyword>
<name>A0A9X2W0P3_9SPHN</name>
<dbReference type="EMBL" id="JAOAMV010000003">
    <property type="protein sequence ID" value="MCT2558666.1"/>
    <property type="molecule type" value="Genomic_DNA"/>
</dbReference>
<organism evidence="2 3">
    <name type="scientific">Tsuneonella litorea</name>
    <dbReference type="NCBI Taxonomy" id="2976475"/>
    <lineage>
        <taxon>Bacteria</taxon>
        <taxon>Pseudomonadati</taxon>
        <taxon>Pseudomonadota</taxon>
        <taxon>Alphaproteobacteria</taxon>
        <taxon>Sphingomonadales</taxon>
        <taxon>Erythrobacteraceae</taxon>
        <taxon>Tsuneonella</taxon>
    </lineage>
</organism>
<reference evidence="2" key="1">
    <citation type="submission" date="2022-09" db="EMBL/GenBank/DDBJ databases">
        <title>The genome sequence of Tsuneonella sp. YG55.</title>
        <authorList>
            <person name="Liu Y."/>
        </authorList>
    </citation>
    <scope>NUCLEOTIDE SEQUENCE</scope>
    <source>
        <strain evidence="2">YG55</strain>
    </source>
</reference>
<sequence>MEFALISPALLLLLLGMFEMGYNYYLQAQLQGAVQKAARDSTTQAAVGSMGAIDARVTAAVRTIVPDATLTFSRRAYSSFSDVHRAEDFTDLDNNGICSNGEPFEDANGNGIWDDDRGVGGGGGARDAVLYVVEVRYPRAFGAAQMVGLPDTVTTQATTVLRNQPWEGQAVIAGVGNCT</sequence>
<dbReference type="AlphaFoldDB" id="A0A9X2W0P3"/>
<dbReference type="Proteomes" id="UP001142648">
    <property type="component" value="Unassembled WGS sequence"/>
</dbReference>
<accession>A0A9X2W0P3</accession>